<evidence type="ECO:0000259" key="6">
    <source>
        <dbReference type="Pfam" id="PF04991"/>
    </source>
</evidence>
<feature type="signal peptide" evidence="5">
    <location>
        <begin position="1"/>
        <end position="27"/>
    </location>
</feature>
<organism evidence="7 8">
    <name type="scientific">Cladonia borealis</name>
    <dbReference type="NCBI Taxonomy" id="184061"/>
    <lineage>
        <taxon>Eukaryota</taxon>
        <taxon>Fungi</taxon>
        <taxon>Dikarya</taxon>
        <taxon>Ascomycota</taxon>
        <taxon>Pezizomycotina</taxon>
        <taxon>Lecanoromycetes</taxon>
        <taxon>OSLEUM clade</taxon>
        <taxon>Lecanoromycetidae</taxon>
        <taxon>Lecanorales</taxon>
        <taxon>Lecanorineae</taxon>
        <taxon>Cladoniaceae</taxon>
        <taxon>Cladonia</taxon>
    </lineage>
</organism>
<evidence type="ECO:0000256" key="1">
    <source>
        <dbReference type="ARBA" id="ARBA00004167"/>
    </source>
</evidence>
<proteinExistence type="predicted"/>
<feature type="domain" description="LicD/FKTN/FKRP nucleotidyltransferase" evidence="6">
    <location>
        <begin position="133"/>
        <end position="232"/>
    </location>
</feature>
<dbReference type="GO" id="GO:0009100">
    <property type="term" value="P:glycoprotein metabolic process"/>
    <property type="evidence" value="ECO:0007669"/>
    <property type="project" value="UniProtKB-ARBA"/>
</dbReference>
<name>A0AA39QVY2_9LECA</name>
<dbReference type="Pfam" id="PF04991">
    <property type="entry name" value="LicD"/>
    <property type="match status" value="1"/>
</dbReference>
<accession>A0AA39QVY2</accession>
<dbReference type="PANTHER" id="PTHR15407">
    <property type="entry name" value="FUKUTIN-RELATED"/>
    <property type="match status" value="1"/>
</dbReference>
<dbReference type="GO" id="GO:0016020">
    <property type="term" value="C:membrane"/>
    <property type="evidence" value="ECO:0007669"/>
    <property type="project" value="UniProtKB-SubCell"/>
</dbReference>
<evidence type="ECO:0000256" key="4">
    <source>
        <dbReference type="ARBA" id="ARBA00023136"/>
    </source>
</evidence>
<dbReference type="InterPro" id="IPR009644">
    <property type="entry name" value="FKTN/MNN4/W02B3.4-1"/>
</dbReference>
<feature type="chain" id="PRO_5041210988" description="LicD/FKTN/FKRP nucleotidyltransferase domain-containing protein" evidence="5">
    <location>
        <begin position="28"/>
        <end position="340"/>
    </location>
</feature>
<evidence type="ECO:0000313" key="8">
    <source>
        <dbReference type="Proteomes" id="UP001166286"/>
    </source>
</evidence>
<reference evidence="7" key="1">
    <citation type="submission" date="2023-03" db="EMBL/GenBank/DDBJ databases">
        <title>Complete genome of Cladonia borealis.</title>
        <authorList>
            <person name="Park H."/>
        </authorList>
    </citation>
    <scope>NUCLEOTIDE SEQUENCE</scope>
    <source>
        <strain evidence="7">ANT050790</strain>
    </source>
</reference>
<evidence type="ECO:0000313" key="7">
    <source>
        <dbReference type="EMBL" id="KAK0509090.1"/>
    </source>
</evidence>
<keyword evidence="4" id="KW-0472">Membrane</keyword>
<evidence type="ECO:0000256" key="2">
    <source>
        <dbReference type="ARBA" id="ARBA00022692"/>
    </source>
</evidence>
<dbReference type="EMBL" id="JAFEKC020000019">
    <property type="protein sequence ID" value="KAK0509090.1"/>
    <property type="molecule type" value="Genomic_DNA"/>
</dbReference>
<dbReference type="Proteomes" id="UP001166286">
    <property type="component" value="Unassembled WGS sequence"/>
</dbReference>
<dbReference type="PANTHER" id="PTHR15407:SF32">
    <property type="entry name" value="PROTEIN (MNN4), PUTATIVE (AFU_ORTHOLOGUE AFUA_1G03790)-RELATED"/>
    <property type="match status" value="1"/>
</dbReference>
<gene>
    <name evidence="7" type="ORF">JMJ35_008461</name>
</gene>
<dbReference type="AlphaFoldDB" id="A0AA39QVY2"/>
<keyword evidence="2" id="KW-0812">Transmembrane</keyword>
<protein>
    <recommendedName>
        <fullName evidence="6">LicD/FKTN/FKRP nucleotidyltransferase domain-containing protein</fullName>
    </recommendedName>
</protein>
<dbReference type="InterPro" id="IPR007074">
    <property type="entry name" value="LicD/FKTN/FKRP_NTP_transf"/>
</dbReference>
<evidence type="ECO:0000256" key="3">
    <source>
        <dbReference type="ARBA" id="ARBA00022989"/>
    </source>
</evidence>
<keyword evidence="8" id="KW-1185">Reference proteome</keyword>
<comment type="subcellular location">
    <subcellularLocation>
        <location evidence="1">Membrane</location>
        <topology evidence="1">Single-pass membrane protein</topology>
    </subcellularLocation>
</comment>
<comment type="caution">
    <text evidence="7">The sequence shown here is derived from an EMBL/GenBank/DDBJ whole genome shotgun (WGS) entry which is preliminary data.</text>
</comment>
<evidence type="ECO:0000256" key="5">
    <source>
        <dbReference type="SAM" id="SignalP"/>
    </source>
</evidence>
<sequence length="340" mass="39861">MIFRPAYWLGPALTLLALLLQIRWVQGDADFESVRIHPEYKYMGGRGGDPKDKYWRRFIFPIMPLTSLTSRRRINVSVSQSMFDNSVFNESQSFHPHYDGRFIDHTLPYEEQKTNLTLLMQSYLWTMADLGAETWIIHGTLLGWWWNRKILPWDSDIDVQMTNTTVHFLASYYNMTIHNFKKRNYLLEVNPKYTDDSYEDYLNVIDARWIDTETGLFIDITAVRPRPGKKSVLCSKDQHEELTQDLFPLRDSIFEGQNVKIPYDYAKLLTSEYGAASLTRTRYSGHEFNSTSMEWEQRKSVTPLAMQFMQFDTRDPCSNSQAAFRARGGKICRQGRRPHG</sequence>
<keyword evidence="5" id="KW-0732">Signal</keyword>
<keyword evidence="3" id="KW-1133">Transmembrane helix</keyword>